<keyword evidence="6 7" id="KW-0413">Isomerase</keyword>
<dbReference type="InterPro" id="IPR011990">
    <property type="entry name" value="TPR-like_helical_dom_sf"/>
</dbReference>
<keyword evidence="3" id="KW-0677">Repeat</keyword>
<dbReference type="EMBL" id="HACM01010263">
    <property type="protein sequence ID" value="CRZ10705.1"/>
    <property type="molecule type" value="Transcribed_RNA"/>
</dbReference>
<dbReference type="EC" id="5.2.1.8" evidence="2 7"/>
<reference evidence="11" key="1">
    <citation type="submission" date="2015-04" db="EMBL/GenBank/DDBJ databases">
        <title>The genome sequence of the plant pathogenic Rhizarian Plasmodiophora brassicae reveals insights in its biotrophic life cycle and the origin of chitin synthesis.</title>
        <authorList>
            <person name="Schwelm A."/>
            <person name="Fogelqvist J."/>
            <person name="Knaust A."/>
            <person name="Julke S."/>
            <person name="Lilja T."/>
            <person name="Dhandapani V."/>
            <person name="Bonilla-Rosso G."/>
            <person name="Karlsson M."/>
            <person name="Shevchenko A."/>
            <person name="Choi S.R."/>
            <person name="Kim H.G."/>
            <person name="Park J.Y."/>
            <person name="Lim Y.P."/>
            <person name="Ludwig-Muller J."/>
            <person name="Dixelius C."/>
        </authorList>
    </citation>
    <scope>NUCLEOTIDE SEQUENCE</scope>
    <source>
        <tissue evidence="11">Potato root galls</tissue>
    </source>
</reference>
<evidence type="ECO:0000256" key="8">
    <source>
        <dbReference type="PROSITE-ProRule" id="PRU00339"/>
    </source>
</evidence>
<evidence type="ECO:0000256" key="7">
    <source>
        <dbReference type="PROSITE-ProRule" id="PRU00277"/>
    </source>
</evidence>
<evidence type="ECO:0000256" key="5">
    <source>
        <dbReference type="ARBA" id="ARBA00023110"/>
    </source>
</evidence>
<keyword evidence="4 8" id="KW-0802">TPR repeat</keyword>
<dbReference type="SUPFAM" id="SSF48452">
    <property type="entry name" value="TPR-like"/>
    <property type="match status" value="1"/>
</dbReference>
<dbReference type="PROSITE" id="PS50059">
    <property type="entry name" value="FKBP_PPIASE"/>
    <property type="match status" value="1"/>
</dbReference>
<dbReference type="Gene3D" id="3.10.50.40">
    <property type="match status" value="1"/>
</dbReference>
<feature type="domain" description="PPIase FKBP-type" evidence="10">
    <location>
        <begin position="56"/>
        <end position="147"/>
    </location>
</feature>
<dbReference type="InterPro" id="IPR019734">
    <property type="entry name" value="TPR_rpt"/>
</dbReference>
<evidence type="ECO:0000256" key="3">
    <source>
        <dbReference type="ARBA" id="ARBA00022737"/>
    </source>
</evidence>
<name>A0A0H5R9A2_9EUKA</name>
<dbReference type="Gene3D" id="1.25.40.10">
    <property type="entry name" value="Tetratricopeptide repeat domain"/>
    <property type="match status" value="1"/>
</dbReference>
<evidence type="ECO:0000259" key="10">
    <source>
        <dbReference type="PROSITE" id="PS50059"/>
    </source>
</evidence>
<dbReference type="SMART" id="SM00028">
    <property type="entry name" value="TPR"/>
    <property type="match status" value="3"/>
</dbReference>
<evidence type="ECO:0000256" key="1">
    <source>
        <dbReference type="ARBA" id="ARBA00000971"/>
    </source>
</evidence>
<comment type="catalytic activity">
    <reaction evidence="1 7">
        <text>[protein]-peptidylproline (omega=180) = [protein]-peptidylproline (omega=0)</text>
        <dbReference type="Rhea" id="RHEA:16237"/>
        <dbReference type="Rhea" id="RHEA-COMP:10747"/>
        <dbReference type="Rhea" id="RHEA-COMP:10748"/>
        <dbReference type="ChEBI" id="CHEBI:83833"/>
        <dbReference type="ChEBI" id="CHEBI:83834"/>
        <dbReference type="EC" id="5.2.1.8"/>
    </reaction>
</comment>
<evidence type="ECO:0000256" key="2">
    <source>
        <dbReference type="ARBA" id="ARBA00013194"/>
    </source>
</evidence>
<feature type="compositionally biased region" description="Basic and acidic residues" evidence="9">
    <location>
        <begin position="16"/>
        <end position="30"/>
    </location>
</feature>
<dbReference type="PANTHER" id="PTHR46512">
    <property type="entry name" value="PEPTIDYLPROLYL ISOMERASE"/>
    <property type="match status" value="1"/>
</dbReference>
<proteinExistence type="predicted"/>
<feature type="region of interest" description="Disordered" evidence="9">
    <location>
        <begin position="1"/>
        <end position="30"/>
    </location>
</feature>
<keyword evidence="5 7" id="KW-0697">Rotamase</keyword>
<dbReference type="InterPro" id="IPR046357">
    <property type="entry name" value="PPIase_dom_sf"/>
</dbReference>
<evidence type="ECO:0000256" key="4">
    <source>
        <dbReference type="ARBA" id="ARBA00022803"/>
    </source>
</evidence>
<accession>A0A0H5R9A2</accession>
<dbReference type="InterPro" id="IPR050754">
    <property type="entry name" value="FKBP4/5/8-like"/>
</dbReference>
<feature type="repeat" description="TPR" evidence="8">
    <location>
        <begin position="255"/>
        <end position="288"/>
    </location>
</feature>
<dbReference type="GO" id="GO:0003755">
    <property type="term" value="F:peptidyl-prolyl cis-trans isomerase activity"/>
    <property type="evidence" value="ECO:0007669"/>
    <property type="project" value="UniProtKB-KW"/>
</dbReference>
<dbReference type="SUPFAM" id="SSF54534">
    <property type="entry name" value="FKBP-like"/>
    <property type="match status" value="1"/>
</dbReference>
<dbReference type="AlphaFoldDB" id="A0A0H5R9A2"/>
<evidence type="ECO:0000256" key="6">
    <source>
        <dbReference type="ARBA" id="ARBA00023235"/>
    </source>
</evidence>
<dbReference type="PANTHER" id="PTHR46512:SF9">
    <property type="entry name" value="PEPTIDYLPROLYL ISOMERASE"/>
    <property type="match status" value="1"/>
</dbReference>
<organism evidence="11">
    <name type="scientific">Spongospora subterranea</name>
    <dbReference type="NCBI Taxonomy" id="70186"/>
    <lineage>
        <taxon>Eukaryota</taxon>
        <taxon>Sar</taxon>
        <taxon>Rhizaria</taxon>
        <taxon>Endomyxa</taxon>
        <taxon>Phytomyxea</taxon>
        <taxon>Plasmodiophorida</taxon>
        <taxon>Plasmodiophoridae</taxon>
        <taxon>Spongospora</taxon>
    </lineage>
</organism>
<protein>
    <recommendedName>
        <fullName evidence="2 7">peptidylprolyl isomerase</fullName>
        <ecNumber evidence="2 7">5.2.1.8</ecNumber>
    </recommendedName>
</protein>
<dbReference type="InterPro" id="IPR001179">
    <property type="entry name" value="PPIase_FKBP_dom"/>
</dbReference>
<sequence length="366" mass="41252">MVCPDRDEGDPGPVRKKQDDGRGQPGDDVHITEDGGVVKTCVSVIEDFDSKCAPVFSRVYITMSISCKESPDVTVFDSPHEEVDFCLGRSETARGLEMCLGTMKIGERAIVSCTSEYGFNDANRPAGMQLPSTSCTLLFDVTLHRWETESNLWDISDGDRFSIAKRHRQIGNEQYTQGKFTSSIRSYKRSLAALESMSDGKSERRSEDVDYDDAQSVKFFCHSNSGACHVRLADWDAAVSSCSKALDMKGQGSNVKCLYRRGVAYGRKENFTMALRDLKKAYSLEPSHILRESIQQIKKYQYQADEHARKQLGGFMKSGLNLYNDKPDAHDDSIWRYFARSSSVIAEYVNKMLHPITKYCKKHKQS</sequence>
<evidence type="ECO:0000256" key="9">
    <source>
        <dbReference type="SAM" id="MobiDB-lite"/>
    </source>
</evidence>
<dbReference type="Pfam" id="PF00254">
    <property type="entry name" value="FKBP_C"/>
    <property type="match status" value="1"/>
</dbReference>
<dbReference type="PROSITE" id="PS50005">
    <property type="entry name" value="TPR"/>
    <property type="match status" value="1"/>
</dbReference>
<evidence type="ECO:0000313" key="11">
    <source>
        <dbReference type="EMBL" id="CRZ10705.1"/>
    </source>
</evidence>